<evidence type="ECO:0000313" key="6">
    <source>
        <dbReference type="EMBL" id="CAF4910037.1"/>
    </source>
</evidence>
<dbReference type="Proteomes" id="UP000663825">
    <property type="component" value="Unassembled WGS sequence"/>
</dbReference>
<evidence type="ECO:0000313" key="2">
    <source>
        <dbReference type="EMBL" id="CAF3695289.1"/>
    </source>
</evidence>
<sequence>MSAVSLRFLLTWVNKLKPSGEKTYTATSETIATSISLLLTPQCTQITTIRNIQSMSDEEYISFNCKIIDIGYVRISSYLTVVHRYNLFSSVEDEAVVFNNAQKRVQKLKRTTIVADKSDFINMNIWENNFDSIKKDQCYLIKLAKVKIFNDELSITTTTHTKFEPIEDIPDVMGCNSIQIIQESTIVGVISSIGLIEQRCICPKCYSSNVECNNKTVRCIACKSKSLYIKHSVEQKQMKLNVIDTNQKTFAFVIKTSQIEALLEECNHHELCQNDLIEDENVLLALSLINILINFNPKTEYKYYHIK</sequence>
<dbReference type="Proteomes" id="UP000663848">
    <property type="component" value="Unassembled WGS sequence"/>
</dbReference>
<evidence type="ECO:0000313" key="5">
    <source>
        <dbReference type="EMBL" id="CAF4657704.1"/>
    </source>
</evidence>
<dbReference type="EMBL" id="CAJNXB010000348">
    <property type="protein sequence ID" value="CAF3045126.1"/>
    <property type="molecule type" value="Genomic_DNA"/>
</dbReference>
<gene>
    <name evidence="3" type="ORF">FME351_LOCUS29831</name>
    <name evidence="2" type="ORF">GRG538_LOCUS27961</name>
    <name evidence="6" type="ORF">QYT958_LOCUS31101</name>
    <name evidence="1" type="ORF">TIS948_LOCUS3725</name>
    <name evidence="5" type="ORF">TSG867_LOCUS31160</name>
    <name evidence="4" type="ORF">UJA718_LOCUS32786</name>
</gene>
<organism evidence="1 7">
    <name type="scientific">Rotaria socialis</name>
    <dbReference type="NCBI Taxonomy" id="392032"/>
    <lineage>
        <taxon>Eukaryota</taxon>
        <taxon>Metazoa</taxon>
        <taxon>Spiralia</taxon>
        <taxon>Gnathifera</taxon>
        <taxon>Rotifera</taxon>
        <taxon>Eurotatoria</taxon>
        <taxon>Bdelloidea</taxon>
        <taxon>Philodinida</taxon>
        <taxon>Philodinidae</taxon>
        <taxon>Rotaria</taxon>
    </lineage>
</organism>
<evidence type="ECO:0000313" key="3">
    <source>
        <dbReference type="EMBL" id="CAF3733487.1"/>
    </source>
</evidence>
<dbReference type="EMBL" id="CAJOBP010028403">
    <property type="protein sequence ID" value="CAF4634855.1"/>
    <property type="molecule type" value="Genomic_DNA"/>
</dbReference>
<name>A0A817M3R2_9BILA</name>
<reference evidence="1" key="1">
    <citation type="submission" date="2021-02" db="EMBL/GenBank/DDBJ databases">
        <authorList>
            <person name="Nowell W R."/>
        </authorList>
    </citation>
    <scope>NUCLEOTIDE SEQUENCE</scope>
</reference>
<comment type="caution">
    <text evidence="1">The sequence shown here is derived from an EMBL/GenBank/DDBJ whole genome shotgun (WGS) entry which is preliminary data.</text>
</comment>
<dbReference type="EMBL" id="CAJOBR010014114">
    <property type="protein sequence ID" value="CAF4910037.1"/>
    <property type="molecule type" value="Genomic_DNA"/>
</dbReference>
<dbReference type="OrthoDB" id="10065708at2759"/>
<dbReference type="Proteomes" id="UP000663872">
    <property type="component" value="Unassembled WGS sequence"/>
</dbReference>
<keyword evidence="8" id="KW-1185">Reference proteome</keyword>
<protein>
    <submittedName>
        <fullName evidence="1">Uncharacterized protein</fullName>
    </submittedName>
</protein>
<dbReference type="Proteomes" id="UP000663873">
    <property type="component" value="Unassembled WGS sequence"/>
</dbReference>
<dbReference type="Proteomes" id="UP000663869">
    <property type="component" value="Unassembled WGS sequence"/>
</dbReference>
<dbReference type="Proteomes" id="UP000663862">
    <property type="component" value="Unassembled WGS sequence"/>
</dbReference>
<accession>A0A817M3R2</accession>
<dbReference type="Gene3D" id="2.40.50.140">
    <property type="entry name" value="Nucleic acid-binding proteins"/>
    <property type="match status" value="1"/>
</dbReference>
<evidence type="ECO:0000313" key="8">
    <source>
        <dbReference type="Proteomes" id="UP000663873"/>
    </source>
</evidence>
<dbReference type="EMBL" id="CAJNYT010004835">
    <property type="protein sequence ID" value="CAF3695289.1"/>
    <property type="molecule type" value="Genomic_DNA"/>
</dbReference>
<dbReference type="EMBL" id="CAJOBQ010005527">
    <property type="protein sequence ID" value="CAF4657704.1"/>
    <property type="molecule type" value="Genomic_DNA"/>
</dbReference>
<evidence type="ECO:0000313" key="1">
    <source>
        <dbReference type="EMBL" id="CAF3045126.1"/>
    </source>
</evidence>
<dbReference type="InterPro" id="IPR012340">
    <property type="entry name" value="NA-bd_OB-fold"/>
</dbReference>
<dbReference type="AlphaFoldDB" id="A0A817M3R2"/>
<evidence type="ECO:0000313" key="4">
    <source>
        <dbReference type="EMBL" id="CAF4634855.1"/>
    </source>
</evidence>
<proteinExistence type="predicted"/>
<dbReference type="EMBL" id="CAJNYU010004206">
    <property type="protein sequence ID" value="CAF3733487.1"/>
    <property type="molecule type" value="Genomic_DNA"/>
</dbReference>
<evidence type="ECO:0000313" key="7">
    <source>
        <dbReference type="Proteomes" id="UP000663825"/>
    </source>
</evidence>
<dbReference type="SUPFAM" id="SSF50249">
    <property type="entry name" value="Nucleic acid-binding proteins"/>
    <property type="match status" value="1"/>
</dbReference>